<organism evidence="9 10">
    <name type="scientific">Yoonia rosea</name>
    <dbReference type="NCBI Taxonomy" id="287098"/>
    <lineage>
        <taxon>Bacteria</taxon>
        <taxon>Pseudomonadati</taxon>
        <taxon>Pseudomonadota</taxon>
        <taxon>Alphaproteobacteria</taxon>
        <taxon>Rhodobacterales</taxon>
        <taxon>Paracoccaceae</taxon>
        <taxon>Yoonia</taxon>
    </lineage>
</organism>
<feature type="binding site" evidence="7">
    <location>
        <position position="276"/>
    </location>
    <ligand>
        <name>FMN</name>
        <dbReference type="ChEBI" id="CHEBI:58210"/>
    </ligand>
</feature>
<dbReference type="SUPFAM" id="SSF51395">
    <property type="entry name" value="FMN-linked oxidoreductases"/>
    <property type="match status" value="1"/>
</dbReference>
<dbReference type="Gene3D" id="3.20.20.70">
    <property type="entry name" value="Aldolase class I"/>
    <property type="match status" value="1"/>
</dbReference>
<feature type="binding site" evidence="7">
    <location>
        <position position="131"/>
    </location>
    <ligand>
        <name>FMN</name>
        <dbReference type="ChEBI" id="CHEBI:58210"/>
    </ligand>
</feature>
<feature type="binding site" evidence="7">
    <location>
        <position position="254"/>
    </location>
    <ligand>
        <name>FMN</name>
        <dbReference type="ChEBI" id="CHEBI:58210"/>
    </ligand>
</feature>
<proteinExistence type="inferred from homology"/>
<dbReference type="AlphaFoldDB" id="A0A1R3WT80"/>
<dbReference type="InterPro" id="IPR037396">
    <property type="entry name" value="FMN_HAD"/>
</dbReference>
<keyword evidence="3 7" id="KW-0288">FMN</keyword>
<feature type="binding site" evidence="7">
    <location>
        <position position="110"/>
    </location>
    <ligand>
        <name>FMN</name>
        <dbReference type="ChEBI" id="CHEBI:58210"/>
    </ligand>
</feature>
<dbReference type="PIRSF" id="PIRSF000138">
    <property type="entry name" value="Al-hdrx_acd_dh"/>
    <property type="match status" value="1"/>
</dbReference>
<feature type="binding site" evidence="7">
    <location>
        <begin position="81"/>
        <end position="83"/>
    </location>
    <ligand>
        <name>FMN</name>
        <dbReference type="ChEBI" id="CHEBI:58210"/>
    </ligand>
</feature>
<dbReference type="PROSITE" id="PS51349">
    <property type="entry name" value="FMN_HYDROXY_ACID_DH_2"/>
    <property type="match status" value="1"/>
</dbReference>
<comment type="cofactor">
    <cofactor evidence="1">
        <name>FMN</name>
        <dbReference type="ChEBI" id="CHEBI:58210"/>
    </cofactor>
</comment>
<dbReference type="RefSeq" id="WP_076658880.1">
    <property type="nucleotide sequence ID" value="NZ_FTPR01000001.1"/>
</dbReference>
<feature type="binding site" evidence="7">
    <location>
        <position position="281"/>
    </location>
    <ligand>
        <name>glyoxylate</name>
        <dbReference type="ChEBI" id="CHEBI:36655"/>
    </ligand>
</feature>
<dbReference type="EMBL" id="FTPR01000001">
    <property type="protein sequence ID" value="SIT81591.1"/>
    <property type="molecule type" value="Genomic_DNA"/>
</dbReference>
<evidence type="ECO:0000256" key="5">
    <source>
        <dbReference type="ARBA" id="ARBA00024042"/>
    </source>
</evidence>
<dbReference type="GO" id="GO:0005886">
    <property type="term" value="C:plasma membrane"/>
    <property type="evidence" value="ECO:0007669"/>
    <property type="project" value="TreeGrafter"/>
</dbReference>
<keyword evidence="2 7" id="KW-0285">Flavoprotein</keyword>
<dbReference type="PANTHER" id="PTHR10578">
    <property type="entry name" value="S -2-HYDROXY-ACID OXIDASE-RELATED"/>
    <property type="match status" value="1"/>
</dbReference>
<feature type="binding site" evidence="7">
    <location>
        <position position="168"/>
    </location>
    <ligand>
        <name>glyoxylate</name>
        <dbReference type="ChEBI" id="CHEBI:36655"/>
    </ligand>
</feature>
<comment type="similarity">
    <text evidence="5">Belongs to the FMN-dependent alpha-hydroxy acid dehydrogenase family.</text>
</comment>
<name>A0A1R3WT80_9RHOB</name>
<feature type="binding site" evidence="7">
    <location>
        <position position="28"/>
    </location>
    <ligand>
        <name>glyoxylate</name>
        <dbReference type="ChEBI" id="CHEBI:36655"/>
    </ligand>
</feature>
<dbReference type="STRING" id="287098.SAMN05421665_1296"/>
<dbReference type="GO" id="GO:0009060">
    <property type="term" value="P:aerobic respiration"/>
    <property type="evidence" value="ECO:0007669"/>
    <property type="project" value="TreeGrafter"/>
</dbReference>
<feature type="active site" description="Proton acceptor" evidence="6">
    <location>
        <position position="278"/>
    </location>
</feature>
<dbReference type="InterPro" id="IPR012133">
    <property type="entry name" value="Alpha-hydoxy_acid_DH_FMN"/>
</dbReference>
<evidence type="ECO:0000256" key="2">
    <source>
        <dbReference type="ARBA" id="ARBA00022630"/>
    </source>
</evidence>
<feature type="domain" description="FMN hydroxy acid dehydrogenase" evidence="8">
    <location>
        <begin position="2"/>
        <end position="381"/>
    </location>
</feature>
<dbReference type="Pfam" id="PF01070">
    <property type="entry name" value="FMN_dh"/>
    <property type="match status" value="1"/>
</dbReference>
<evidence type="ECO:0000256" key="3">
    <source>
        <dbReference type="ARBA" id="ARBA00022643"/>
    </source>
</evidence>
<accession>A0A1R3WT80</accession>
<feature type="binding site" evidence="7">
    <location>
        <begin position="330"/>
        <end position="331"/>
    </location>
    <ligand>
        <name>FMN</name>
        <dbReference type="ChEBI" id="CHEBI:58210"/>
    </ligand>
</feature>
<evidence type="ECO:0000313" key="10">
    <source>
        <dbReference type="Proteomes" id="UP000186997"/>
    </source>
</evidence>
<feature type="binding site" evidence="7">
    <location>
        <position position="278"/>
    </location>
    <ligand>
        <name>glyoxylate</name>
        <dbReference type="ChEBI" id="CHEBI:36655"/>
    </ligand>
</feature>
<gene>
    <name evidence="9" type="ORF">SAMN05421665_1296</name>
</gene>
<keyword evidence="10" id="KW-1185">Reference proteome</keyword>
<evidence type="ECO:0000259" key="8">
    <source>
        <dbReference type="PROSITE" id="PS51349"/>
    </source>
</evidence>
<evidence type="ECO:0000256" key="4">
    <source>
        <dbReference type="ARBA" id="ARBA00023002"/>
    </source>
</evidence>
<dbReference type="InterPro" id="IPR000262">
    <property type="entry name" value="FMN-dep_DH"/>
</dbReference>
<feature type="binding site" evidence="7">
    <location>
        <position position="133"/>
    </location>
    <ligand>
        <name>glyoxylate</name>
        <dbReference type="ChEBI" id="CHEBI:36655"/>
    </ligand>
</feature>
<dbReference type="GO" id="GO:0010181">
    <property type="term" value="F:FMN binding"/>
    <property type="evidence" value="ECO:0007669"/>
    <property type="project" value="InterPro"/>
</dbReference>
<dbReference type="Proteomes" id="UP000186997">
    <property type="component" value="Unassembled WGS sequence"/>
</dbReference>
<dbReference type="PANTHER" id="PTHR10578:SF107">
    <property type="entry name" value="2-HYDROXYACID OXIDASE 1"/>
    <property type="match status" value="1"/>
</dbReference>
<dbReference type="CDD" id="cd02809">
    <property type="entry name" value="alpha_hydroxyacid_oxid_FMN"/>
    <property type="match status" value="1"/>
</dbReference>
<dbReference type="OrthoDB" id="9770452at2"/>
<feature type="binding site" evidence="7">
    <location>
        <position position="159"/>
    </location>
    <ligand>
        <name>FMN</name>
        <dbReference type="ChEBI" id="CHEBI:58210"/>
    </ligand>
</feature>
<protein>
    <submittedName>
        <fullName evidence="9">L-lactate dehydrogenase (Cytochrome)</fullName>
    </submittedName>
</protein>
<evidence type="ECO:0000256" key="7">
    <source>
        <dbReference type="PIRSR" id="PIRSR000138-2"/>
    </source>
</evidence>
<evidence type="ECO:0000256" key="1">
    <source>
        <dbReference type="ARBA" id="ARBA00001917"/>
    </source>
</evidence>
<keyword evidence="4" id="KW-0560">Oxidoreductase</keyword>
<reference evidence="10" key="1">
    <citation type="submission" date="2017-01" db="EMBL/GenBank/DDBJ databases">
        <authorList>
            <person name="Varghese N."/>
            <person name="Submissions S."/>
        </authorList>
    </citation>
    <scope>NUCLEOTIDE SEQUENCE [LARGE SCALE GENOMIC DNA]</scope>
    <source>
        <strain evidence="10">DSM 29591</strain>
    </source>
</reference>
<sequence length="382" mass="41710">MTYHSRYPAISDLKARARRRMPHFVWEYLDSATGVEATQKRNRAQLDQVLFNPSILHGEFKPDLSTSLLGHTHPLPIGIAPVGMSGLIWPGAEQMLARTAAAENIPYALSTVASQLPEDVGPHAGPHAWFQLYPPRDPGIRDDLLKRARDSGFTAIVLTVDVPVASRRERQTRGGLTQPPKLTPRLAIQAAQCPAWLNGIRKTGMPRLRLMESYSDIKGTLPSNEHVGYLLRTSPDWDYFKVLRDAWDGPLIVKGVSLPEDAARLTAEGADVIWVSNHAGRQFDGGPSTIETLPQVRAATDLPVIFDSGIEGGLDVLRALALGADFVMLGRAFHYGVAALGEPGAAHVLDILRQDMISNMGQLGTRTLADVPARLRKPPQSS</sequence>
<dbReference type="GO" id="GO:0004459">
    <property type="term" value="F:L-lactate dehydrogenase (NAD+) activity"/>
    <property type="evidence" value="ECO:0007669"/>
    <property type="project" value="TreeGrafter"/>
</dbReference>
<dbReference type="InterPro" id="IPR013785">
    <property type="entry name" value="Aldolase_TIM"/>
</dbReference>
<evidence type="ECO:0000256" key="6">
    <source>
        <dbReference type="PIRSR" id="PIRSR000138-1"/>
    </source>
</evidence>
<evidence type="ECO:0000313" key="9">
    <source>
        <dbReference type="EMBL" id="SIT81591.1"/>
    </source>
</evidence>